<protein>
    <submittedName>
        <fullName evidence="2">Uncharacterized protein</fullName>
    </submittedName>
</protein>
<dbReference type="HOGENOM" id="CLU_2080156_0_0_11"/>
<dbReference type="EMBL" id="AAXD02000052">
    <property type="protein sequence ID" value="EDN82568.1"/>
    <property type="molecule type" value="Genomic_DNA"/>
</dbReference>
<gene>
    <name evidence="2" type="ORF">BIFADO_01620</name>
</gene>
<feature type="region of interest" description="Disordered" evidence="1">
    <location>
        <begin position="45"/>
        <end position="117"/>
    </location>
</feature>
<name>A7A6Y5_BIFAD</name>
<sequence length="117" mass="12745">MRWGVKRSEGAKAPFLRFATLWDLWRYASDVRAWCSASATSGMGLPAALSPRTSGTTSRIAGGTSGAAYQEPVNAYTPLRHNYPPRQPVRGQATAQPKIKPSTRPVGEPIQHRRTPA</sequence>
<accession>A7A6Y5</accession>
<comment type="caution">
    <text evidence="2">The sequence shown here is derived from an EMBL/GenBank/DDBJ whole genome shotgun (WGS) entry which is preliminary data.</text>
</comment>
<dbReference type="Proteomes" id="UP000003773">
    <property type="component" value="Unassembled WGS sequence"/>
</dbReference>
<proteinExistence type="predicted"/>
<dbReference type="AlphaFoldDB" id="A7A6Y5"/>
<evidence type="ECO:0000256" key="1">
    <source>
        <dbReference type="SAM" id="MobiDB-lite"/>
    </source>
</evidence>
<evidence type="ECO:0000313" key="3">
    <source>
        <dbReference type="Proteomes" id="UP000003773"/>
    </source>
</evidence>
<organism evidence="2 3">
    <name type="scientific">Bifidobacterium adolescentis L2-32</name>
    <dbReference type="NCBI Taxonomy" id="411481"/>
    <lineage>
        <taxon>Bacteria</taxon>
        <taxon>Bacillati</taxon>
        <taxon>Actinomycetota</taxon>
        <taxon>Actinomycetes</taxon>
        <taxon>Bifidobacteriales</taxon>
        <taxon>Bifidobacteriaceae</taxon>
        <taxon>Bifidobacterium</taxon>
    </lineage>
</organism>
<reference evidence="2 3" key="2">
    <citation type="submission" date="2007-05" db="EMBL/GenBank/DDBJ databases">
        <title>Draft genome sequence of Bifidobacterium adolescentis (L2-32).</title>
        <authorList>
            <person name="Sudarsanam P."/>
            <person name="Ley R."/>
            <person name="Guruge J."/>
            <person name="Turnbaugh P.J."/>
            <person name="Mahowald M."/>
            <person name="Liep D."/>
            <person name="Gordon J."/>
        </authorList>
    </citation>
    <scope>NUCLEOTIDE SEQUENCE [LARGE SCALE GENOMIC DNA]</scope>
    <source>
        <strain evidence="2 3">L2-32</strain>
    </source>
</reference>
<evidence type="ECO:0000313" key="2">
    <source>
        <dbReference type="EMBL" id="EDN82568.1"/>
    </source>
</evidence>
<reference evidence="2 3" key="1">
    <citation type="submission" date="2007-04" db="EMBL/GenBank/DDBJ databases">
        <authorList>
            <person name="Fulton L."/>
            <person name="Clifton S."/>
            <person name="Fulton B."/>
            <person name="Xu J."/>
            <person name="Minx P."/>
            <person name="Pepin K.H."/>
            <person name="Johnson M."/>
            <person name="Thiruvilangam P."/>
            <person name="Bhonagiri V."/>
            <person name="Nash W.E."/>
            <person name="Mardis E.R."/>
            <person name="Wilson R.K."/>
        </authorList>
    </citation>
    <scope>NUCLEOTIDE SEQUENCE [LARGE SCALE GENOMIC DNA]</scope>
    <source>
        <strain evidence="2 3">L2-32</strain>
    </source>
</reference>